<dbReference type="Proteomes" id="UP000062973">
    <property type="component" value="Chromosome"/>
</dbReference>
<dbReference type="Pfam" id="PF00246">
    <property type="entry name" value="Peptidase_M14"/>
    <property type="match status" value="1"/>
</dbReference>
<evidence type="ECO:0000256" key="3">
    <source>
        <dbReference type="ARBA" id="ARBA00022645"/>
    </source>
</evidence>
<evidence type="ECO:0000256" key="4">
    <source>
        <dbReference type="ARBA" id="ARBA00022670"/>
    </source>
</evidence>
<keyword evidence="7" id="KW-0378">Hydrolase</keyword>
<dbReference type="AlphaFoldDB" id="A0A076MMR3"/>
<name>A0A076MMR3_AMYME</name>
<evidence type="ECO:0000256" key="2">
    <source>
        <dbReference type="ARBA" id="ARBA00005988"/>
    </source>
</evidence>
<proteinExistence type="inferred from homology"/>
<dbReference type="InterPro" id="IPR000834">
    <property type="entry name" value="Peptidase_M14"/>
</dbReference>
<dbReference type="STRING" id="1068978.AMETH_0043"/>
<evidence type="ECO:0000256" key="1">
    <source>
        <dbReference type="ARBA" id="ARBA00001947"/>
    </source>
</evidence>
<dbReference type="Gene3D" id="3.40.630.10">
    <property type="entry name" value="Zn peptidases"/>
    <property type="match status" value="1"/>
</dbReference>
<dbReference type="PANTHER" id="PTHR11705:SF143">
    <property type="entry name" value="SLL0236 PROTEIN"/>
    <property type="match status" value="1"/>
</dbReference>
<dbReference type="PROSITE" id="PS00133">
    <property type="entry name" value="CARBOXYPEPT_ZN_2"/>
    <property type="match status" value="1"/>
</dbReference>
<dbReference type="InterPro" id="IPR057246">
    <property type="entry name" value="CARBOXYPEPT_ZN_1"/>
</dbReference>
<evidence type="ECO:0000256" key="13">
    <source>
        <dbReference type="ARBA" id="ARBA00074273"/>
    </source>
</evidence>
<dbReference type="KEGG" id="amq:AMETH_0043"/>
<dbReference type="GO" id="GO:0008270">
    <property type="term" value="F:zinc ion binding"/>
    <property type="evidence" value="ECO:0007669"/>
    <property type="project" value="InterPro"/>
</dbReference>
<evidence type="ECO:0000256" key="14">
    <source>
        <dbReference type="PROSITE-ProRule" id="PRU01379"/>
    </source>
</evidence>
<dbReference type="CDD" id="cd03859">
    <property type="entry name" value="M14_CPT"/>
    <property type="match status" value="1"/>
</dbReference>
<dbReference type="PATRIC" id="fig|1068978.7.peg.47"/>
<keyword evidence="9" id="KW-0482">Metalloprotease</keyword>
<comment type="similarity">
    <text evidence="2 14">Belongs to the peptidase M14 family.</text>
</comment>
<dbReference type="GO" id="GO:0006508">
    <property type="term" value="P:proteolysis"/>
    <property type="evidence" value="ECO:0007669"/>
    <property type="project" value="UniProtKB-KW"/>
</dbReference>
<dbReference type="RefSeq" id="WP_223843018.1">
    <property type="nucleotide sequence ID" value="NZ_AQUL01000001.1"/>
</dbReference>
<evidence type="ECO:0000256" key="12">
    <source>
        <dbReference type="ARBA" id="ARBA00066554"/>
    </source>
</evidence>
<dbReference type="HOGENOM" id="CLU_019326_3_0_11"/>
<evidence type="ECO:0000256" key="15">
    <source>
        <dbReference type="SAM" id="SignalP"/>
    </source>
</evidence>
<protein>
    <recommendedName>
        <fullName evidence="13">Zinc carboxypeptidase</fullName>
        <ecNumber evidence="12">3.4.17.18</ecNumber>
    </recommendedName>
</protein>
<dbReference type="eggNOG" id="COG2866">
    <property type="taxonomic scope" value="Bacteria"/>
</dbReference>
<feature type="chain" id="PRO_5039157981" description="Zinc carboxypeptidase" evidence="15">
    <location>
        <begin position="29"/>
        <end position="343"/>
    </location>
</feature>
<evidence type="ECO:0000256" key="11">
    <source>
        <dbReference type="ARBA" id="ARBA00055464"/>
    </source>
</evidence>
<dbReference type="MEROPS" id="M14.007"/>
<feature type="domain" description="Peptidase M14" evidence="16">
    <location>
        <begin position="39"/>
        <end position="342"/>
    </location>
</feature>
<evidence type="ECO:0000259" key="16">
    <source>
        <dbReference type="PROSITE" id="PS52035"/>
    </source>
</evidence>
<reference evidence="17 18" key="1">
    <citation type="submission" date="2014-07" db="EMBL/GenBank/DDBJ databases">
        <title>Whole Genome Sequence of the Amycolatopsis methanolica 239.</title>
        <authorList>
            <person name="Tang B."/>
        </authorList>
    </citation>
    <scope>NUCLEOTIDE SEQUENCE [LARGE SCALE GENOMIC DNA]</scope>
    <source>
        <strain evidence="17 18">239</strain>
    </source>
</reference>
<organism evidence="17 18">
    <name type="scientific">Amycolatopsis methanolica 239</name>
    <dbReference type="NCBI Taxonomy" id="1068978"/>
    <lineage>
        <taxon>Bacteria</taxon>
        <taxon>Bacillati</taxon>
        <taxon>Actinomycetota</taxon>
        <taxon>Actinomycetes</taxon>
        <taxon>Pseudonocardiales</taxon>
        <taxon>Pseudonocardiaceae</taxon>
        <taxon>Amycolatopsis</taxon>
        <taxon>Amycolatopsis methanolica group</taxon>
    </lineage>
</organism>
<dbReference type="PROSITE" id="PS52035">
    <property type="entry name" value="PEPTIDASE_M14"/>
    <property type="match status" value="1"/>
</dbReference>
<keyword evidence="18" id="KW-1185">Reference proteome</keyword>
<dbReference type="GO" id="GO:0004181">
    <property type="term" value="F:metallocarboxypeptidase activity"/>
    <property type="evidence" value="ECO:0007669"/>
    <property type="project" value="InterPro"/>
</dbReference>
<evidence type="ECO:0000256" key="6">
    <source>
        <dbReference type="ARBA" id="ARBA00022729"/>
    </source>
</evidence>
<evidence type="ECO:0000313" key="18">
    <source>
        <dbReference type="Proteomes" id="UP000062973"/>
    </source>
</evidence>
<comment type="catalytic activity">
    <reaction evidence="10">
        <text>Releases a C-terminal residue, which may be hydrophobic or positively charged.</text>
        <dbReference type="EC" id="3.4.17.18"/>
    </reaction>
</comment>
<comment type="function">
    <text evidence="11">Carboxypeptidase that possesses the specificities of both mammalian Cpase A and B. Thus shows broad substrate specificity, being able to cleave Cbz-Gly-Leu, Cbz-Gly-Val, Cbz-Gly-Phe, Cbz-Gly-Lys and Bz-Gly-Arg in vitro.</text>
</comment>
<keyword evidence="6 15" id="KW-0732">Signal</keyword>
<dbReference type="PANTHER" id="PTHR11705">
    <property type="entry name" value="PROTEASE FAMILY M14 CARBOXYPEPTIDASE A,B"/>
    <property type="match status" value="1"/>
</dbReference>
<dbReference type="PRINTS" id="PR00765">
    <property type="entry name" value="CRBOXYPTASEA"/>
</dbReference>
<evidence type="ECO:0000256" key="10">
    <source>
        <dbReference type="ARBA" id="ARBA00050859"/>
    </source>
</evidence>
<gene>
    <name evidence="17" type="primary">cpt</name>
    <name evidence="17" type="ORF">AMETH_0043</name>
</gene>
<dbReference type="GO" id="GO:0005615">
    <property type="term" value="C:extracellular space"/>
    <property type="evidence" value="ECO:0007669"/>
    <property type="project" value="TreeGrafter"/>
</dbReference>
<dbReference type="InterPro" id="IPR057247">
    <property type="entry name" value="CARBOXYPEPT_ZN_2"/>
</dbReference>
<dbReference type="InterPro" id="IPR033810">
    <property type="entry name" value="Carboxypeptidase_T"/>
</dbReference>
<keyword evidence="8" id="KW-0862">Zinc</keyword>
<dbReference type="EMBL" id="CP009110">
    <property type="protein sequence ID" value="AIJ20135.1"/>
    <property type="molecule type" value="Genomic_DNA"/>
</dbReference>
<sequence>MYSLRAAGGVLALVTGAALLAGTAPAHAVAAEFPAGDEGYHTYAEVTTELQKAAANHPEIAVLSSVGKSYEGRELNLIKISDNAAADEGEPEVLFTCNQHAREHLTTEMCLHIVQRFTDGYASDPHIRSMVDGHVIWVVPNVNPDGSEYDISDTDYKYWRKNRRPVEDGKIGTDLNRNWGYKWGCCDGSSARPASDTYRGPSAFSEPETQAVSRFVDSRAAGGKQRIKAHIDFHTYSELVLWPFGHTEDDTGEGMTAEENARFRDVGQRMAATNQYKAQQSSDLYVTDGDINDWMWGTHKILTFTFEMYPTSPFPGFYPPDEDIVRETTRNDAAVDILISEAR</sequence>
<evidence type="ECO:0000256" key="7">
    <source>
        <dbReference type="ARBA" id="ARBA00022801"/>
    </source>
</evidence>
<keyword evidence="4" id="KW-0645">Protease</keyword>
<dbReference type="SMART" id="SM00631">
    <property type="entry name" value="Zn_pept"/>
    <property type="match status" value="1"/>
</dbReference>
<evidence type="ECO:0000256" key="5">
    <source>
        <dbReference type="ARBA" id="ARBA00022723"/>
    </source>
</evidence>
<accession>A0A076MMR3</accession>
<dbReference type="FunFam" id="3.40.630.10:FF:000084">
    <property type="entry name" value="Carboxypeptidase B2"/>
    <property type="match status" value="1"/>
</dbReference>
<keyword evidence="3 17" id="KW-0121">Carboxypeptidase</keyword>
<keyword evidence="5" id="KW-0479">Metal-binding</keyword>
<feature type="signal peptide" evidence="15">
    <location>
        <begin position="1"/>
        <end position="28"/>
    </location>
</feature>
<evidence type="ECO:0000256" key="8">
    <source>
        <dbReference type="ARBA" id="ARBA00022833"/>
    </source>
</evidence>
<dbReference type="PROSITE" id="PS00132">
    <property type="entry name" value="CARBOXYPEPT_ZN_1"/>
    <property type="match status" value="1"/>
</dbReference>
<feature type="active site" description="Proton donor/acceptor" evidence="14">
    <location>
        <position position="307"/>
    </location>
</feature>
<dbReference type="SUPFAM" id="SSF53187">
    <property type="entry name" value="Zn-dependent exopeptidases"/>
    <property type="match status" value="1"/>
</dbReference>
<evidence type="ECO:0000313" key="17">
    <source>
        <dbReference type="EMBL" id="AIJ20135.1"/>
    </source>
</evidence>
<dbReference type="EC" id="3.4.17.18" evidence="12"/>
<comment type="cofactor">
    <cofactor evidence="1">
        <name>Zn(2+)</name>
        <dbReference type="ChEBI" id="CHEBI:29105"/>
    </cofactor>
</comment>
<evidence type="ECO:0000256" key="9">
    <source>
        <dbReference type="ARBA" id="ARBA00023049"/>
    </source>
</evidence>